<evidence type="ECO:0000313" key="1">
    <source>
        <dbReference type="EMBL" id="KAI9908888.1"/>
    </source>
</evidence>
<accession>A0ACC0VQW6</accession>
<evidence type="ECO:0000313" key="2">
    <source>
        <dbReference type="Proteomes" id="UP001163321"/>
    </source>
</evidence>
<protein>
    <submittedName>
        <fullName evidence="1">Uncharacterized protein</fullName>
    </submittedName>
</protein>
<reference evidence="1 2" key="1">
    <citation type="journal article" date="2022" name="bioRxiv">
        <title>The genome of the oomycete Peronosclerospora sorghi, a cosmopolitan pathogen of maize and sorghum, is inflated with dispersed pseudogenes.</title>
        <authorList>
            <person name="Fletcher K."/>
            <person name="Martin F."/>
            <person name="Isakeit T."/>
            <person name="Cavanaugh K."/>
            <person name="Magill C."/>
            <person name="Michelmore R."/>
        </authorList>
    </citation>
    <scope>NUCLEOTIDE SEQUENCE [LARGE SCALE GENOMIC DNA]</scope>
    <source>
        <strain evidence="1">P6</strain>
    </source>
</reference>
<dbReference type="Proteomes" id="UP001163321">
    <property type="component" value="Chromosome 7"/>
</dbReference>
<name>A0ACC0VQW6_9STRA</name>
<gene>
    <name evidence="1" type="ORF">PsorP6_014557</name>
</gene>
<proteinExistence type="predicted"/>
<dbReference type="EMBL" id="CM047586">
    <property type="protein sequence ID" value="KAI9908888.1"/>
    <property type="molecule type" value="Genomic_DNA"/>
</dbReference>
<sequence>MRDETWEQISTAEKEKCNWTQEIHAPFGQEDDMRRALSANAKIAPRSLKIRGEKVNAEWQ</sequence>
<keyword evidence="2" id="KW-1185">Reference proteome</keyword>
<organism evidence="1 2">
    <name type="scientific">Peronosclerospora sorghi</name>
    <dbReference type="NCBI Taxonomy" id="230839"/>
    <lineage>
        <taxon>Eukaryota</taxon>
        <taxon>Sar</taxon>
        <taxon>Stramenopiles</taxon>
        <taxon>Oomycota</taxon>
        <taxon>Peronosporomycetes</taxon>
        <taxon>Peronosporales</taxon>
        <taxon>Peronosporaceae</taxon>
        <taxon>Peronosclerospora</taxon>
    </lineage>
</organism>
<comment type="caution">
    <text evidence="1">The sequence shown here is derived from an EMBL/GenBank/DDBJ whole genome shotgun (WGS) entry which is preliminary data.</text>
</comment>